<evidence type="ECO:0000313" key="1">
    <source>
        <dbReference type="EMBL" id="PJE33832.1"/>
    </source>
</evidence>
<dbReference type="EMBL" id="PGTB01000314">
    <property type="protein sequence ID" value="PJE33832.1"/>
    <property type="molecule type" value="Genomic_DNA"/>
</dbReference>
<keyword evidence="2" id="KW-1185">Reference proteome</keyword>
<comment type="caution">
    <text evidence="1">The sequence shown here is derived from an EMBL/GenBank/DDBJ whole genome shotgun (WGS) entry which is preliminary data.</text>
</comment>
<reference evidence="1 2" key="1">
    <citation type="journal article" date="2018" name="Int. J. Syst. Evol. Microbiol.">
        <title>Pseudooceanicola lipolyticus sp. nov., a marine alphaproteobacterium, reclassification of Oceanicola flagellatus as Pseudooceanicola flagellatus comb. nov. and emended description of the genus Pseudooceanicola.</title>
        <authorList>
            <person name="Huang M.-M."/>
            <person name="Guo L.-L."/>
            <person name="Wu Y.-H."/>
            <person name="Lai Q.-L."/>
            <person name="Shao Z.-Z."/>
            <person name="Wang C.-S."/>
            <person name="Wu M."/>
            <person name="Xu X.-W."/>
        </authorList>
    </citation>
    <scope>NUCLEOTIDE SEQUENCE [LARGE SCALE GENOMIC DNA]</scope>
    <source>
        <strain evidence="1 2">157</strain>
    </source>
</reference>
<gene>
    <name evidence="1" type="ORF">CVM52_25400</name>
</gene>
<keyword evidence="1" id="KW-0067">ATP-binding</keyword>
<evidence type="ECO:0000313" key="2">
    <source>
        <dbReference type="Proteomes" id="UP000231553"/>
    </source>
</evidence>
<sequence length="41" mass="4008">MSAAPALRLAGRASIDGAPIFGPVSLEAPAGQWTCLLGPSG</sequence>
<dbReference type="AlphaFoldDB" id="A0A2M8ITI0"/>
<accession>A0A2M8ITI0</accession>
<name>A0A2M8ITI0_9RHOB</name>
<dbReference type="GO" id="GO:0005524">
    <property type="term" value="F:ATP binding"/>
    <property type="evidence" value="ECO:0007669"/>
    <property type="project" value="UniProtKB-KW"/>
</dbReference>
<proteinExistence type="predicted"/>
<dbReference type="Proteomes" id="UP000231553">
    <property type="component" value="Unassembled WGS sequence"/>
</dbReference>
<feature type="non-terminal residue" evidence="1">
    <location>
        <position position="41"/>
    </location>
</feature>
<organism evidence="1 2">
    <name type="scientific">Pseudooceanicola lipolyticus</name>
    <dbReference type="NCBI Taxonomy" id="2029104"/>
    <lineage>
        <taxon>Bacteria</taxon>
        <taxon>Pseudomonadati</taxon>
        <taxon>Pseudomonadota</taxon>
        <taxon>Alphaproteobacteria</taxon>
        <taxon>Rhodobacterales</taxon>
        <taxon>Paracoccaceae</taxon>
        <taxon>Pseudooceanicola</taxon>
    </lineage>
</organism>
<keyword evidence="1" id="KW-0547">Nucleotide-binding</keyword>
<protein>
    <submittedName>
        <fullName evidence="1">ABC transporter ATP-binding protein</fullName>
    </submittedName>
</protein>